<evidence type="ECO:0000313" key="9">
    <source>
        <dbReference type="Proteomes" id="UP000011087"/>
    </source>
</evidence>
<evidence type="ECO:0000256" key="4">
    <source>
        <dbReference type="PROSITE-ProRule" id="PRU00282"/>
    </source>
</evidence>
<keyword evidence="3 4" id="KW-0472">Membrane</keyword>
<keyword evidence="9" id="KW-1185">Reference proteome</keyword>
<dbReference type="InterPro" id="IPR018108">
    <property type="entry name" value="MCP_transmembrane"/>
</dbReference>
<evidence type="ECO:0000256" key="6">
    <source>
        <dbReference type="SAM" id="Phobius"/>
    </source>
</evidence>
<dbReference type="GeneID" id="17289431"/>
<sequence>MGKGWTTQCSETDKRSNLLNAATFLVVFVVLLQDGSAFHMGAVGPSLGRSRITTSNLVRLRHMTRVPLRRQPLSEPASYDNLKSLSGLKKRTGVAVRFKQSLADAATFSTDQLDLSAYINKISNGVSEKMIGGTLAIVALIQLSKGLVLFSPPGTNLMAHAVAGALGGIVALSVGYPLEAVERGQKKMGEFGSIFNRMQNVFRSRVTDLYKGFRKSMVVTAITRAVNAGTYAYLKGTLSLSSISGGLGVVAVAAFGTGIMSTLISLLFDPASSERKMNLAHKLMDAGKRCLSNIVGFEVFFLSYTALCVMNPILSISLGGAAISGALCGSASYVASASLEGVMDGKGVVPHNGVRRRGGVVDSIKFALKRTGSVLQETISHCRRSDVCSLVALSNAVLFVVYQAVYEILV</sequence>
<keyword evidence="6" id="KW-1133">Transmembrane helix</keyword>
<feature type="transmembrane region" description="Helical" evidence="6">
    <location>
        <begin position="130"/>
        <end position="151"/>
    </location>
</feature>
<feature type="transmembrane region" description="Helical" evidence="6">
    <location>
        <begin position="157"/>
        <end position="178"/>
    </location>
</feature>
<feature type="transmembrane region" description="Helical" evidence="6">
    <location>
        <begin position="21"/>
        <end position="43"/>
    </location>
</feature>
<name>L1IA26_GUITC</name>
<protein>
    <submittedName>
        <fullName evidence="7 8">Uncharacterized protein</fullName>
    </submittedName>
</protein>
<dbReference type="RefSeq" id="XP_005819680.1">
    <property type="nucleotide sequence ID" value="XM_005819623.1"/>
</dbReference>
<feature type="transmembrane region" description="Helical" evidence="6">
    <location>
        <begin position="246"/>
        <end position="269"/>
    </location>
</feature>
<dbReference type="EMBL" id="JH993176">
    <property type="protein sequence ID" value="EKX32700.1"/>
    <property type="molecule type" value="Genomic_DNA"/>
</dbReference>
<dbReference type="InterPro" id="IPR023395">
    <property type="entry name" value="MCP_dom_sf"/>
</dbReference>
<evidence type="ECO:0000256" key="3">
    <source>
        <dbReference type="ARBA" id="ARBA00023136"/>
    </source>
</evidence>
<organism evidence="7">
    <name type="scientific">Guillardia theta (strain CCMP2712)</name>
    <name type="common">Cryptophyte</name>
    <dbReference type="NCBI Taxonomy" id="905079"/>
    <lineage>
        <taxon>Eukaryota</taxon>
        <taxon>Cryptophyceae</taxon>
        <taxon>Pyrenomonadales</taxon>
        <taxon>Geminigeraceae</taxon>
        <taxon>Guillardia</taxon>
    </lineage>
</organism>
<comment type="similarity">
    <text evidence="5">Belongs to the mitochondrial carrier (TC 2.A.29) family.</text>
</comment>
<dbReference type="GO" id="GO:0016020">
    <property type="term" value="C:membrane"/>
    <property type="evidence" value="ECO:0007669"/>
    <property type="project" value="UniProtKB-SubCell"/>
</dbReference>
<dbReference type="SUPFAM" id="SSF103506">
    <property type="entry name" value="Mitochondrial carrier"/>
    <property type="match status" value="1"/>
</dbReference>
<evidence type="ECO:0000313" key="7">
    <source>
        <dbReference type="EMBL" id="EKX32700.1"/>
    </source>
</evidence>
<gene>
    <name evidence="7" type="ORF">GUITHDRAFT_166647</name>
</gene>
<dbReference type="Pfam" id="PF00153">
    <property type="entry name" value="Mito_carr"/>
    <property type="match status" value="1"/>
</dbReference>
<feature type="repeat" description="Solcar" evidence="4">
    <location>
        <begin position="155"/>
        <end position="237"/>
    </location>
</feature>
<evidence type="ECO:0000313" key="8">
    <source>
        <dbReference type="EnsemblProtists" id="EKX32700"/>
    </source>
</evidence>
<dbReference type="AlphaFoldDB" id="L1IA26"/>
<keyword evidence="2 4" id="KW-0812">Transmembrane</keyword>
<keyword evidence="5" id="KW-0813">Transport</keyword>
<evidence type="ECO:0000256" key="5">
    <source>
        <dbReference type="RuleBase" id="RU000488"/>
    </source>
</evidence>
<reference evidence="7 9" key="1">
    <citation type="journal article" date="2012" name="Nature">
        <title>Algal genomes reveal evolutionary mosaicism and the fate of nucleomorphs.</title>
        <authorList>
            <consortium name="DOE Joint Genome Institute"/>
            <person name="Curtis B.A."/>
            <person name="Tanifuji G."/>
            <person name="Burki F."/>
            <person name="Gruber A."/>
            <person name="Irimia M."/>
            <person name="Maruyama S."/>
            <person name="Arias M.C."/>
            <person name="Ball S.G."/>
            <person name="Gile G.H."/>
            <person name="Hirakawa Y."/>
            <person name="Hopkins J.F."/>
            <person name="Kuo A."/>
            <person name="Rensing S.A."/>
            <person name="Schmutz J."/>
            <person name="Symeonidi A."/>
            <person name="Elias M."/>
            <person name="Eveleigh R.J."/>
            <person name="Herman E.K."/>
            <person name="Klute M.J."/>
            <person name="Nakayama T."/>
            <person name="Obornik M."/>
            <person name="Reyes-Prieto A."/>
            <person name="Armbrust E.V."/>
            <person name="Aves S.J."/>
            <person name="Beiko R.G."/>
            <person name="Coutinho P."/>
            <person name="Dacks J.B."/>
            <person name="Durnford D.G."/>
            <person name="Fast N.M."/>
            <person name="Green B.R."/>
            <person name="Grisdale C.J."/>
            <person name="Hempel F."/>
            <person name="Henrissat B."/>
            <person name="Hoppner M.P."/>
            <person name="Ishida K."/>
            <person name="Kim E."/>
            <person name="Koreny L."/>
            <person name="Kroth P.G."/>
            <person name="Liu Y."/>
            <person name="Malik S.B."/>
            <person name="Maier U.G."/>
            <person name="McRose D."/>
            <person name="Mock T."/>
            <person name="Neilson J.A."/>
            <person name="Onodera N.T."/>
            <person name="Poole A.M."/>
            <person name="Pritham E.J."/>
            <person name="Richards T.A."/>
            <person name="Rocap G."/>
            <person name="Roy S.W."/>
            <person name="Sarai C."/>
            <person name="Schaack S."/>
            <person name="Shirato S."/>
            <person name="Slamovits C.H."/>
            <person name="Spencer D.F."/>
            <person name="Suzuki S."/>
            <person name="Worden A.Z."/>
            <person name="Zauner S."/>
            <person name="Barry K."/>
            <person name="Bell C."/>
            <person name="Bharti A.K."/>
            <person name="Crow J.A."/>
            <person name="Grimwood J."/>
            <person name="Kramer R."/>
            <person name="Lindquist E."/>
            <person name="Lucas S."/>
            <person name="Salamov A."/>
            <person name="McFadden G.I."/>
            <person name="Lane C.E."/>
            <person name="Keeling P.J."/>
            <person name="Gray M.W."/>
            <person name="Grigoriev I.V."/>
            <person name="Archibald J.M."/>
        </authorList>
    </citation>
    <scope>NUCLEOTIDE SEQUENCE</scope>
    <source>
        <strain evidence="7 9">CCMP2712</strain>
    </source>
</reference>
<comment type="subcellular location">
    <subcellularLocation>
        <location evidence="1">Membrane</location>
        <topology evidence="1">Multi-pass membrane protein</topology>
    </subcellularLocation>
</comment>
<evidence type="ECO:0000256" key="2">
    <source>
        <dbReference type="ARBA" id="ARBA00022692"/>
    </source>
</evidence>
<dbReference type="HOGENOM" id="CLU_671661_0_0_1"/>
<reference evidence="8" key="3">
    <citation type="submission" date="2015-06" db="UniProtKB">
        <authorList>
            <consortium name="EnsemblProtists"/>
        </authorList>
    </citation>
    <scope>IDENTIFICATION</scope>
</reference>
<accession>L1IA26</accession>
<dbReference type="PaxDb" id="55529-EKX32700"/>
<dbReference type="KEGG" id="gtt:GUITHDRAFT_166647"/>
<dbReference type="EnsemblProtists" id="EKX32700">
    <property type="protein sequence ID" value="EKX32700"/>
    <property type="gene ID" value="GUITHDRAFT_166647"/>
</dbReference>
<evidence type="ECO:0000256" key="1">
    <source>
        <dbReference type="ARBA" id="ARBA00004141"/>
    </source>
</evidence>
<dbReference type="Gene3D" id="1.50.40.10">
    <property type="entry name" value="Mitochondrial carrier domain"/>
    <property type="match status" value="1"/>
</dbReference>
<dbReference type="Proteomes" id="UP000011087">
    <property type="component" value="Unassembled WGS sequence"/>
</dbReference>
<reference evidence="9" key="2">
    <citation type="submission" date="2012-11" db="EMBL/GenBank/DDBJ databases">
        <authorList>
            <person name="Kuo A."/>
            <person name="Curtis B.A."/>
            <person name="Tanifuji G."/>
            <person name="Burki F."/>
            <person name="Gruber A."/>
            <person name="Irimia M."/>
            <person name="Maruyama S."/>
            <person name="Arias M.C."/>
            <person name="Ball S.G."/>
            <person name="Gile G.H."/>
            <person name="Hirakawa Y."/>
            <person name="Hopkins J.F."/>
            <person name="Rensing S.A."/>
            <person name="Schmutz J."/>
            <person name="Symeonidi A."/>
            <person name="Elias M."/>
            <person name="Eveleigh R.J."/>
            <person name="Herman E.K."/>
            <person name="Klute M.J."/>
            <person name="Nakayama T."/>
            <person name="Obornik M."/>
            <person name="Reyes-Prieto A."/>
            <person name="Armbrust E.V."/>
            <person name="Aves S.J."/>
            <person name="Beiko R.G."/>
            <person name="Coutinho P."/>
            <person name="Dacks J.B."/>
            <person name="Durnford D.G."/>
            <person name="Fast N.M."/>
            <person name="Green B.R."/>
            <person name="Grisdale C."/>
            <person name="Hempe F."/>
            <person name="Henrissat B."/>
            <person name="Hoppner M.P."/>
            <person name="Ishida K.-I."/>
            <person name="Kim E."/>
            <person name="Koreny L."/>
            <person name="Kroth P.G."/>
            <person name="Liu Y."/>
            <person name="Malik S.-B."/>
            <person name="Maier U.G."/>
            <person name="McRose D."/>
            <person name="Mock T."/>
            <person name="Neilson J.A."/>
            <person name="Onodera N.T."/>
            <person name="Poole A.M."/>
            <person name="Pritham E.J."/>
            <person name="Richards T.A."/>
            <person name="Rocap G."/>
            <person name="Roy S.W."/>
            <person name="Sarai C."/>
            <person name="Schaack S."/>
            <person name="Shirato S."/>
            <person name="Slamovits C.H."/>
            <person name="Spencer D.F."/>
            <person name="Suzuki S."/>
            <person name="Worden A.Z."/>
            <person name="Zauner S."/>
            <person name="Barry K."/>
            <person name="Bell C."/>
            <person name="Bharti A.K."/>
            <person name="Crow J.A."/>
            <person name="Grimwood J."/>
            <person name="Kramer R."/>
            <person name="Lindquist E."/>
            <person name="Lucas S."/>
            <person name="Salamov A."/>
            <person name="McFadden G.I."/>
            <person name="Lane C.E."/>
            <person name="Keeling P.J."/>
            <person name="Gray M.W."/>
            <person name="Grigoriev I.V."/>
            <person name="Archibald J.M."/>
        </authorList>
    </citation>
    <scope>NUCLEOTIDE SEQUENCE</scope>
    <source>
        <strain evidence="9">CCMP2712</strain>
    </source>
</reference>
<proteinExistence type="inferred from homology"/>
<feature type="transmembrane region" description="Helical" evidence="6">
    <location>
        <begin position="290"/>
        <end position="307"/>
    </location>
</feature>
<dbReference type="PROSITE" id="PS50920">
    <property type="entry name" value="SOLCAR"/>
    <property type="match status" value="1"/>
</dbReference>